<dbReference type="Proteomes" id="UP001329313">
    <property type="component" value="Chromosome"/>
</dbReference>
<name>A0AAU0MJJ8_9MICO</name>
<evidence type="ECO:0000313" key="3">
    <source>
        <dbReference type="Proteomes" id="UP001329313"/>
    </source>
</evidence>
<dbReference type="Gene3D" id="3.40.50.1010">
    <property type="entry name" value="5'-nuclease"/>
    <property type="match status" value="1"/>
</dbReference>
<evidence type="ECO:0000259" key="1">
    <source>
        <dbReference type="Pfam" id="PF01936"/>
    </source>
</evidence>
<gene>
    <name evidence="2" type="ORF">RYJ27_02590</name>
</gene>
<dbReference type="Pfam" id="PF01936">
    <property type="entry name" value="NYN"/>
    <property type="match status" value="1"/>
</dbReference>
<dbReference type="InterPro" id="IPR021139">
    <property type="entry name" value="NYN"/>
</dbReference>
<organism evidence="2 3">
    <name type="scientific">Microbacterium limosum</name>
    <dbReference type="NCBI Taxonomy" id="3079935"/>
    <lineage>
        <taxon>Bacteria</taxon>
        <taxon>Bacillati</taxon>
        <taxon>Actinomycetota</taxon>
        <taxon>Actinomycetes</taxon>
        <taxon>Micrococcales</taxon>
        <taxon>Microbacteriaceae</taxon>
        <taxon>Microbacterium</taxon>
    </lineage>
</organism>
<dbReference type="AlphaFoldDB" id="A0AAU0MJJ8"/>
<keyword evidence="3" id="KW-1185">Reference proteome</keyword>
<dbReference type="KEGG" id="mliy:RYJ27_02590"/>
<sequence>MSASPVPGPPHERLIVYIDGFNFYHGMHDKFGRSTLWIDFVALAQSLRPRSHIVAVKYFTAPVLGDAGAASRQAYHQAAVAARHTNVFSVTQGRYQAKTVTCFNCRATRTVHEEKETDVNIAVALVGDAAANAMDSALIISADSDLAPAVRAAKQFRPHMFIGAAFPPKRFSSELKQLMPASSQIGRDKIRQALLPESFTVGATTYTRPPKWR</sequence>
<proteinExistence type="predicted"/>
<evidence type="ECO:0000313" key="2">
    <source>
        <dbReference type="EMBL" id="WOQ70129.1"/>
    </source>
</evidence>
<protein>
    <submittedName>
        <fullName evidence="2">NYN domain-containing protein</fullName>
    </submittedName>
</protein>
<accession>A0AAU0MJJ8</accession>
<dbReference type="GO" id="GO:0004540">
    <property type="term" value="F:RNA nuclease activity"/>
    <property type="evidence" value="ECO:0007669"/>
    <property type="project" value="InterPro"/>
</dbReference>
<dbReference type="EMBL" id="CP137080">
    <property type="protein sequence ID" value="WOQ70129.1"/>
    <property type="molecule type" value="Genomic_DNA"/>
</dbReference>
<feature type="domain" description="NYN" evidence="1">
    <location>
        <begin position="13"/>
        <end position="176"/>
    </location>
</feature>
<reference evidence="2 3" key="1">
    <citation type="submission" date="2023-10" db="EMBL/GenBank/DDBJ databases">
        <title>Y20.</title>
        <authorList>
            <person name="Zhang G."/>
            <person name="Ding Y."/>
        </authorList>
    </citation>
    <scope>NUCLEOTIDE SEQUENCE [LARGE SCALE GENOMIC DNA]</scope>
    <source>
        <strain evidence="2 3">Y20</strain>
    </source>
</reference>
<dbReference type="CDD" id="cd18722">
    <property type="entry name" value="PIN_NicB-like"/>
    <property type="match status" value="1"/>
</dbReference>
<dbReference type="RefSeq" id="WP_036295197.1">
    <property type="nucleotide sequence ID" value="NZ_CP137080.1"/>
</dbReference>